<reference evidence="2 3" key="1">
    <citation type="submission" date="2020-10" db="EMBL/GenBank/DDBJ databases">
        <title>Connecting structure to function with the recovery of over 1000 high-quality activated sludge metagenome-assembled genomes encoding full-length rRNA genes using long-read sequencing.</title>
        <authorList>
            <person name="Singleton C.M."/>
            <person name="Petriglieri F."/>
            <person name="Kristensen J.M."/>
            <person name="Kirkegaard R.H."/>
            <person name="Michaelsen T.Y."/>
            <person name="Andersen M.H."/>
            <person name="Karst S.M."/>
            <person name="Dueholm M.S."/>
            <person name="Nielsen P.H."/>
            <person name="Albertsen M."/>
        </authorList>
    </citation>
    <scope>NUCLEOTIDE SEQUENCE [LARGE SCALE GENOMIC DNA]</scope>
    <source>
        <strain evidence="2">EsbW_18-Q3-R4-48_BATAC.463</strain>
    </source>
</reference>
<gene>
    <name evidence="2" type="ORF">IPJ38_13505</name>
</gene>
<evidence type="ECO:0000313" key="3">
    <source>
        <dbReference type="Proteomes" id="UP000739411"/>
    </source>
</evidence>
<protein>
    <submittedName>
        <fullName evidence="2">Uncharacterized protein</fullName>
    </submittedName>
</protein>
<accession>A0A935JZ81</accession>
<dbReference type="AlphaFoldDB" id="A0A935JZ81"/>
<feature type="compositionally biased region" description="Low complexity" evidence="1">
    <location>
        <begin position="36"/>
        <end position="47"/>
    </location>
</feature>
<evidence type="ECO:0000256" key="1">
    <source>
        <dbReference type="SAM" id="MobiDB-lite"/>
    </source>
</evidence>
<evidence type="ECO:0000313" key="2">
    <source>
        <dbReference type="EMBL" id="MBK7415975.1"/>
    </source>
</evidence>
<feature type="region of interest" description="Disordered" evidence="1">
    <location>
        <begin position="1"/>
        <end position="47"/>
    </location>
</feature>
<name>A0A935JZ81_9RHOO</name>
<comment type="caution">
    <text evidence="2">The sequence shown here is derived from an EMBL/GenBank/DDBJ whole genome shotgun (WGS) entry which is preliminary data.</text>
</comment>
<sequence>MTIYARKSTRHSPKPLSVSDAQQPFPYALRPPAPTPSASSPRCPASSPATAGWILESSFHLSDVLTSRYPMRIEIKADSSPFLLASPRERFRKEVGEPLQNGLADQR</sequence>
<dbReference type="EMBL" id="JADJMS010000028">
    <property type="protein sequence ID" value="MBK7415975.1"/>
    <property type="molecule type" value="Genomic_DNA"/>
</dbReference>
<dbReference type="Proteomes" id="UP000739411">
    <property type="component" value="Unassembled WGS sequence"/>
</dbReference>
<organism evidence="2 3">
    <name type="scientific">Candidatus Dechloromonas phosphorivorans</name>
    <dbReference type="NCBI Taxonomy" id="2899244"/>
    <lineage>
        <taxon>Bacteria</taxon>
        <taxon>Pseudomonadati</taxon>
        <taxon>Pseudomonadota</taxon>
        <taxon>Betaproteobacteria</taxon>
        <taxon>Rhodocyclales</taxon>
        <taxon>Azonexaceae</taxon>
        <taxon>Dechloromonas</taxon>
    </lineage>
</organism>
<proteinExistence type="predicted"/>